<accession>A0A4Q7MTX5</accession>
<keyword evidence="1" id="KW-0812">Transmembrane</keyword>
<dbReference type="OrthoDB" id="1488930at2"/>
<dbReference type="EMBL" id="SGXA01000002">
    <property type="protein sequence ID" value="RZS71998.1"/>
    <property type="molecule type" value="Genomic_DNA"/>
</dbReference>
<dbReference type="InterPro" id="IPR016035">
    <property type="entry name" value="Acyl_Trfase/lysoPLipase"/>
</dbReference>
<proteinExistence type="predicted"/>
<feature type="transmembrane region" description="Helical" evidence="1">
    <location>
        <begin position="139"/>
        <end position="162"/>
    </location>
</feature>
<evidence type="ECO:0008006" key="4">
    <source>
        <dbReference type="Google" id="ProtNLM"/>
    </source>
</evidence>
<feature type="transmembrane region" description="Helical" evidence="1">
    <location>
        <begin position="234"/>
        <end position="254"/>
    </location>
</feature>
<evidence type="ECO:0000256" key="1">
    <source>
        <dbReference type="SAM" id="Phobius"/>
    </source>
</evidence>
<comment type="caution">
    <text evidence="2">The sequence shown here is derived from an EMBL/GenBank/DDBJ whole genome shotgun (WGS) entry which is preliminary data.</text>
</comment>
<protein>
    <recommendedName>
        <fullName evidence="4">Patatin-like phospholipase</fullName>
    </recommendedName>
</protein>
<feature type="transmembrane region" description="Helical" evidence="1">
    <location>
        <begin position="288"/>
        <end position="306"/>
    </location>
</feature>
<dbReference type="Gene3D" id="3.40.1090.10">
    <property type="entry name" value="Cytosolic phospholipase A2 catalytic domain"/>
    <property type="match status" value="1"/>
</dbReference>
<evidence type="ECO:0000313" key="2">
    <source>
        <dbReference type="EMBL" id="RZS71998.1"/>
    </source>
</evidence>
<evidence type="ECO:0000313" key="3">
    <source>
        <dbReference type="Proteomes" id="UP000293874"/>
    </source>
</evidence>
<dbReference type="AlphaFoldDB" id="A0A4Q7MTX5"/>
<dbReference type="SUPFAM" id="SSF52151">
    <property type="entry name" value="FabD/lysophospholipase-like"/>
    <property type="match status" value="1"/>
</dbReference>
<gene>
    <name evidence="2" type="ORF">EV199_3912</name>
</gene>
<organism evidence="2 3">
    <name type="scientific">Pseudobacter ginsenosidimutans</name>
    <dbReference type="NCBI Taxonomy" id="661488"/>
    <lineage>
        <taxon>Bacteria</taxon>
        <taxon>Pseudomonadati</taxon>
        <taxon>Bacteroidota</taxon>
        <taxon>Chitinophagia</taxon>
        <taxon>Chitinophagales</taxon>
        <taxon>Chitinophagaceae</taxon>
        <taxon>Pseudobacter</taxon>
    </lineage>
</organism>
<keyword evidence="3" id="KW-1185">Reference proteome</keyword>
<keyword evidence="1" id="KW-0472">Membrane</keyword>
<keyword evidence="1" id="KW-1133">Transmembrane helix</keyword>
<reference evidence="2 3" key="1">
    <citation type="submission" date="2019-02" db="EMBL/GenBank/DDBJ databases">
        <title>Genomic Encyclopedia of Type Strains, Phase IV (KMG-IV): sequencing the most valuable type-strain genomes for metagenomic binning, comparative biology and taxonomic classification.</title>
        <authorList>
            <person name="Goeker M."/>
        </authorList>
    </citation>
    <scope>NUCLEOTIDE SEQUENCE [LARGE SCALE GENOMIC DNA]</scope>
    <source>
        <strain evidence="2 3">DSM 18116</strain>
    </source>
</reference>
<feature type="transmembrane region" description="Helical" evidence="1">
    <location>
        <begin position="64"/>
        <end position="88"/>
    </location>
</feature>
<dbReference type="Proteomes" id="UP000293874">
    <property type="component" value="Unassembled WGS sequence"/>
</dbReference>
<feature type="transmembrane region" description="Helical" evidence="1">
    <location>
        <begin position="109"/>
        <end position="127"/>
    </location>
</feature>
<feature type="transmembrane region" description="Helical" evidence="1">
    <location>
        <begin position="260"/>
        <end position="281"/>
    </location>
</feature>
<name>A0A4Q7MTX5_9BACT</name>
<dbReference type="RefSeq" id="WP_130542463.1">
    <property type="nucleotide sequence ID" value="NZ_CP042431.1"/>
</dbReference>
<sequence length="752" mass="85843">MKAFLRGLYCSFPLQLFLLHFKKFQVLLFFWFILFSTVNGTFMKSFGADSLYLAPEYLGNVNALSASFVGVSIGIFIMSWNITTFILFSRHFRFLATTSNPFLKYCINNFVIPLAFLIFYFFNAVVFARDKELMDAWHIFLLVIGFLAGLVVIIIISLYYFFRADKTIIRRLAPVISNPQLFKAQFKKGDTRATESRLVKVEWYLNSILKLKKVRDVSHYSREFLETIFSRHHFAAVISIFVAFIFLIVVGFWLDNPLFQLPAAAGITLFFAILIAVSGAFTYFLQSWSIPALVVIFLILNVLYRYGIIDPTNKAYGLDYAKKEDRPEYSQESLMALCAPSHVEADKANMIAILEKWKAKQNSPKPVMFIINTSGGGNRSATFTMNVLQRLDSLSGGDLMKKTFLITGASGGMLGAAYFRELEKEKRNGKTINLQNRQYVDDISSDLLNSLFTSFVARDLAAPAQRFSVGTFEYVKDRGYAFEEKLNSNTRGLLNKQLKEQYNDEVQAKMPLMLFNSVITRDGRKMIICTQPVSFLMRPCYDTLRDADVDIDGVDYQALFSKQDPLNLRMLTALRMNATFPYVLPNVWLPSTPVIDVMDAGLRDNFGQETATRFVQVFDDWIKANTSAVVLLQIRDRKTGGWDHPYESGAITDIATKPMLLLQYNWFKMQEYGQNEMMSLTQELLGGHFHRLTFQYIPKKEDAAAALNFRLSKREKQDISEAMMSSVNAGSFDQFTQYANGSHPHSITKKDE</sequence>